<evidence type="ECO:0000256" key="2">
    <source>
        <dbReference type="ARBA" id="ARBA00007776"/>
    </source>
</evidence>
<evidence type="ECO:0000256" key="4">
    <source>
        <dbReference type="ARBA" id="ARBA00022692"/>
    </source>
</evidence>
<evidence type="ECO:0000256" key="6">
    <source>
        <dbReference type="ARBA" id="ARBA00022989"/>
    </source>
</evidence>
<feature type="transmembrane region" description="Helical" evidence="8">
    <location>
        <begin position="118"/>
        <end position="138"/>
    </location>
</feature>
<keyword evidence="6 8" id="KW-1133">Transmembrane helix</keyword>
<keyword evidence="10" id="KW-1185">Reference proteome</keyword>
<feature type="transmembrane region" description="Helical" evidence="8">
    <location>
        <begin position="47"/>
        <end position="67"/>
    </location>
</feature>
<evidence type="ECO:0000256" key="7">
    <source>
        <dbReference type="ARBA" id="ARBA00023136"/>
    </source>
</evidence>
<accession>A0A0R1QRP2</accession>
<keyword evidence="5" id="KW-0133">Cell shape</keyword>
<dbReference type="AlphaFoldDB" id="A0A0R1QRP2"/>
<name>A0A0R1QRP2_9LACO</name>
<keyword evidence="4 8" id="KW-0812">Transmembrane</keyword>
<evidence type="ECO:0000313" key="9">
    <source>
        <dbReference type="EMBL" id="KRL43859.1"/>
    </source>
</evidence>
<evidence type="ECO:0000256" key="1">
    <source>
        <dbReference type="ARBA" id="ARBA00004651"/>
    </source>
</evidence>
<protein>
    <submittedName>
        <fullName evidence="9">Cell shape determining protein</fullName>
    </submittedName>
</protein>
<dbReference type="GO" id="GO:0005886">
    <property type="term" value="C:plasma membrane"/>
    <property type="evidence" value="ECO:0007669"/>
    <property type="project" value="UniProtKB-SubCell"/>
</dbReference>
<organism evidence="9 10">
    <name type="scientific">Lacticaseibacillus manihotivorans DSM 13343 = JCM 12514</name>
    <dbReference type="NCBI Taxonomy" id="1423769"/>
    <lineage>
        <taxon>Bacteria</taxon>
        <taxon>Bacillati</taxon>
        <taxon>Bacillota</taxon>
        <taxon>Bacilli</taxon>
        <taxon>Lactobacillales</taxon>
        <taxon>Lactobacillaceae</taxon>
        <taxon>Lacticaseibacillus</taxon>
    </lineage>
</organism>
<feature type="transmembrane region" description="Helical" evidence="8">
    <location>
        <begin position="73"/>
        <end position="106"/>
    </location>
</feature>
<feature type="transmembrane region" description="Helical" evidence="8">
    <location>
        <begin position="158"/>
        <end position="180"/>
    </location>
</feature>
<evidence type="ECO:0000256" key="5">
    <source>
        <dbReference type="ARBA" id="ARBA00022960"/>
    </source>
</evidence>
<evidence type="ECO:0000313" key="10">
    <source>
        <dbReference type="Proteomes" id="UP000051790"/>
    </source>
</evidence>
<dbReference type="Pfam" id="PF04093">
    <property type="entry name" value="MreD"/>
    <property type="match status" value="1"/>
</dbReference>
<gene>
    <name evidence="9" type="ORF">FD01_GL001553</name>
</gene>
<keyword evidence="7 8" id="KW-0472">Membrane</keyword>
<keyword evidence="3" id="KW-1003">Cell membrane</keyword>
<dbReference type="GO" id="GO:0008360">
    <property type="term" value="P:regulation of cell shape"/>
    <property type="evidence" value="ECO:0007669"/>
    <property type="project" value="UniProtKB-KW"/>
</dbReference>
<comment type="subcellular location">
    <subcellularLocation>
        <location evidence="1">Cell membrane</location>
        <topology evidence="1">Multi-pass membrane protein</topology>
    </subcellularLocation>
</comment>
<sequence>MKFDFLGGIMQTKRPFTGHGWVLLILFVALLLDGVLSLVLGQWIMTARFSGIPELTLITLLMIVIFLPDEPYIVLYAVGFGLLFDMVYTGIIGINALIWPLIVYIAMQLRQFIPKSPLFVGALVVISVTIFCIADDLMNEFIGFGTTNFATLVSVHMGPSLLVNLVGFAIVYLPLSRLLINLKRS</sequence>
<comment type="similarity">
    <text evidence="2">Belongs to the MreD family.</text>
</comment>
<reference evidence="9 10" key="1">
    <citation type="journal article" date="2015" name="Genome Announc.">
        <title>Expanding the biotechnology potential of lactobacilli through comparative genomics of 213 strains and associated genera.</title>
        <authorList>
            <person name="Sun Z."/>
            <person name="Harris H.M."/>
            <person name="McCann A."/>
            <person name="Guo C."/>
            <person name="Argimon S."/>
            <person name="Zhang W."/>
            <person name="Yang X."/>
            <person name="Jeffery I.B."/>
            <person name="Cooney J.C."/>
            <person name="Kagawa T.F."/>
            <person name="Liu W."/>
            <person name="Song Y."/>
            <person name="Salvetti E."/>
            <person name="Wrobel A."/>
            <person name="Rasinkangas P."/>
            <person name="Parkhill J."/>
            <person name="Rea M.C."/>
            <person name="O'Sullivan O."/>
            <person name="Ritari J."/>
            <person name="Douillard F.P."/>
            <person name="Paul Ross R."/>
            <person name="Yang R."/>
            <person name="Briner A.E."/>
            <person name="Felis G.E."/>
            <person name="de Vos W.M."/>
            <person name="Barrangou R."/>
            <person name="Klaenhammer T.R."/>
            <person name="Caufield P.W."/>
            <person name="Cui Y."/>
            <person name="Zhang H."/>
            <person name="O'Toole P.W."/>
        </authorList>
    </citation>
    <scope>NUCLEOTIDE SEQUENCE [LARGE SCALE GENOMIC DNA]</scope>
    <source>
        <strain evidence="9 10">DSM 13343</strain>
    </source>
</reference>
<evidence type="ECO:0000256" key="3">
    <source>
        <dbReference type="ARBA" id="ARBA00022475"/>
    </source>
</evidence>
<feature type="transmembrane region" description="Helical" evidence="8">
    <location>
        <begin position="20"/>
        <end position="40"/>
    </location>
</feature>
<proteinExistence type="inferred from homology"/>
<dbReference type="InterPro" id="IPR007227">
    <property type="entry name" value="Cell_shape_determining_MreD"/>
</dbReference>
<dbReference type="PATRIC" id="fig|1423769.4.peg.1663"/>
<evidence type="ECO:0000256" key="8">
    <source>
        <dbReference type="SAM" id="Phobius"/>
    </source>
</evidence>
<comment type="caution">
    <text evidence="9">The sequence shown here is derived from an EMBL/GenBank/DDBJ whole genome shotgun (WGS) entry which is preliminary data.</text>
</comment>
<dbReference type="NCBIfam" id="TIGR03426">
    <property type="entry name" value="shape_MreD"/>
    <property type="match status" value="1"/>
</dbReference>
<dbReference type="Proteomes" id="UP000051790">
    <property type="component" value="Unassembled WGS sequence"/>
</dbReference>
<dbReference type="EMBL" id="AZEU01000179">
    <property type="protein sequence ID" value="KRL43859.1"/>
    <property type="molecule type" value="Genomic_DNA"/>
</dbReference>